<feature type="transmembrane region" description="Helical" evidence="1">
    <location>
        <begin position="172"/>
        <end position="196"/>
    </location>
</feature>
<evidence type="ECO:0000313" key="2">
    <source>
        <dbReference type="EMBL" id="KAL0058816.1"/>
    </source>
</evidence>
<dbReference type="Proteomes" id="UP001437256">
    <property type="component" value="Unassembled WGS sequence"/>
</dbReference>
<keyword evidence="1" id="KW-0472">Membrane</keyword>
<keyword evidence="1" id="KW-0812">Transmembrane</keyword>
<accession>A0ABR2ZD42</accession>
<feature type="transmembrane region" description="Helical" evidence="1">
    <location>
        <begin position="211"/>
        <end position="232"/>
    </location>
</feature>
<keyword evidence="3" id="KW-1185">Reference proteome</keyword>
<sequence>MTLMAALLVMFAMSSFEFWGIVHLCFQSIQIVLVNNVDITYSAKQMAYIEGFTHFGSAVQVMLPLETVVGDAIVLWRAWKLCTGNKRLVFVPMLLLLATTGCSFAFLGCYAKNDWPIINPDSCNRLQISAFSLSMATNLTGTLVIGYKVWAYRQTVGEFLGQCRQRTRAEKVLVLFLESGVVYSILWIIQLVFVLMPPVETFAGQVIQQAFYASSIQMVGIYPTLLVVLIYLQYSMWDSTGTFSTNATIPTSNSVTVYDTSGGSKTTLGSSKMA</sequence>
<name>A0ABR2ZD42_9AGAR</name>
<gene>
    <name evidence="2" type="ORF">AAF712_014484</name>
</gene>
<keyword evidence="1" id="KW-1133">Transmembrane helix</keyword>
<reference evidence="2 3" key="1">
    <citation type="submission" date="2024-05" db="EMBL/GenBank/DDBJ databases">
        <title>A draft genome resource for the thread blight pathogen Marasmius tenuissimus strain MS-2.</title>
        <authorList>
            <person name="Yulfo-Soto G.E."/>
            <person name="Baruah I.K."/>
            <person name="Amoako-Attah I."/>
            <person name="Bukari Y."/>
            <person name="Meinhardt L.W."/>
            <person name="Bailey B.A."/>
            <person name="Cohen S.P."/>
        </authorList>
    </citation>
    <scope>NUCLEOTIDE SEQUENCE [LARGE SCALE GENOMIC DNA]</scope>
    <source>
        <strain evidence="2 3">MS-2</strain>
    </source>
</reference>
<evidence type="ECO:0000256" key="1">
    <source>
        <dbReference type="SAM" id="Phobius"/>
    </source>
</evidence>
<organism evidence="2 3">
    <name type="scientific">Marasmius tenuissimus</name>
    <dbReference type="NCBI Taxonomy" id="585030"/>
    <lineage>
        <taxon>Eukaryota</taxon>
        <taxon>Fungi</taxon>
        <taxon>Dikarya</taxon>
        <taxon>Basidiomycota</taxon>
        <taxon>Agaricomycotina</taxon>
        <taxon>Agaricomycetes</taxon>
        <taxon>Agaricomycetidae</taxon>
        <taxon>Agaricales</taxon>
        <taxon>Marasmiineae</taxon>
        <taxon>Marasmiaceae</taxon>
        <taxon>Marasmius</taxon>
    </lineage>
</organism>
<proteinExistence type="predicted"/>
<evidence type="ECO:0000313" key="3">
    <source>
        <dbReference type="Proteomes" id="UP001437256"/>
    </source>
</evidence>
<feature type="transmembrane region" description="Helical" evidence="1">
    <location>
        <begin position="88"/>
        <end position="108"/>
    </location>
</feature>
<comment type="caution">
    <text evidence="2">The sequence shown here is derived from an EMBL/GenBank/DDBJ whole genome shotgun (WGS) entry which is preliminary data.</text>
</comment>
<feature type="transmembrane region" description="Helical" evidence="1">
    <location>
        <begin position="128"/>
        <end position="151"/>
    </location>
</feature>
<dbReference type="EMBL" id="JBBXMP010000273">
    <property type="protein sequence ID" value="KAL0058816.1"/>
    <property type="molecule type" value="Genomic_DNA"/>
</dbReference>
<protein>
    <recommendedName>
        <fullName evidence="4">Integral membrane protein</fullName>
    </recommendedName>
</protein>
<evidence type="ECO:0008006" key="4">
    <source>
        <dbReference type="Google" id="ProtNLM"/>
    </source>
</evidence>